<dbReference type="EMBL" id="GBRH01186649">
    <property type="protein sequence ID" value="JAE11247.1"/>
    <property type="molecule type" value="Transcribed_RNA"/>
</dbReference>
<protein>
    <submittedName>
        <fullName evidence="1">Uncharacterized protein</fullName>
    </submittedName>
</protein>
<organism evidence="1">
    <name type="scientific">Arundo donax</name>
    <name type="common">Giant reed</name>
    <name type="synonym">Donax arundinaceus</name>
    <dbReference type="NCBI Taxonomy" id="35708"/>
    <lineage>
        <taxon>Eukaryota</taxon>
        <taxon>Viridiplantae</taxon>
        <taxon>Streptophyta</taxon>
        <taxon>Embryophyta</taxon>
        <taxon>Tracheophyta</taxon>
        <taxon>Spermatophyta</taxon>
        <taxon>Magnoliopsida</taxon>
        <taxon>Liliopsida</taxon>
        <taxon>Poales</taxon>
        <taxon>Poaceae</taxon>
        <taxon>PACMAD clade</taxon>
        <taxon>Arundinoideae</taxon>
        <taxon>Arundineae</taxon>
        <taxon>Arundo</taxon>
    </lineage>
</organism>
<dbReference type="AlphaFoldDB" id="A0A0A9FFX0"/>
<proteinExistence type="predicted"/>
<name>A0A0A9FFX0_ARUDO</name>
<sequence>MMVSQQVSVRSKTEQFESIVSIQSKSRKV</sequence>
<evidence type="ECO:0000313" key="1">
    <source>
        <dbReference type="EMBL" id="JAE11247.1"/>
    </source>
</evidence>
<reference evidence="1" key="2">
    <citation type="journal article" date="2015" name="Data Brief">
        <title>Shoot transcriptome of the giant reed, Arundo donax.</title>
        <authorList>
            <person name="Barrero R.A."/>
            <person name="Guerrero F.D."/>
            <person name="Moolhuijzen P."/>
            <person name="Goolsby J.A."/>
            <person name="Tidwell J."/>
            <person name="Bellgard S.E."/>
            <person name="Bellgard M.I."/>
        </authorList>
    </citation>
    <scope>NUCLEOTIDE SEQUENCE</scope>
    <source>
        <tissue evidence="1">Shoot tissue taken approximately 20 cm above the soil surface</tissue>
    </source>
</reference>
<reference evidence="1" key="1">
    <citation type="submission" date="2014-09" db="EMBL/GenBank/DDBJ databases">
        <authorList>
            <person name="Magalhaes I.L.F."/>
            <person name="Oliveira U."/>
            <person name="Santos F.R."/>
            <person name="Vidigal T.H.D.A."/>
            <person name="Brescovit A.D."/>
            <person name="Santos A.J."/>
        </authorList>
    </citation>
    <scope>NUCLEOTIDE SEQUENCE</scope>
    <source>
        <tissue evidence="1">Shoot tissue taken approximately 20 cm above the soil surface</tissue>
    </source>
</reference>
<accession>A0A0A9FFX0</accession>